<accession>A0ABW8GK89</accession>
<keyword evidence="2" id="KW-1133">Transmembrane helix</keyword>
<feature type="compositionally biased region" description="Basic and acidic residues" evidence="1">
    <location>
        <begin position="201"/>
        <end position="221"/>
    </location>
</feature>
<keyword evidence="4" id="KW-1185">Reference proteome</keyword>
<feature type="region of interest" description="Disordered" evidence="1">
    <location>
        <begin position="93"/>
        <end position="174"/>
    </location>
</feature>
<dbReference type="RefSeq" id="WP_400880611.1">
    <property type="nucleotide sequence ID" value="NZ_JBIWXY010000001.1"/>
</dbReference>
<dbReference type="EMBL" id="JBIWXY010000001">
    <property type="protein sequence ID" value="MFJ5445799.1"/>
    <property type="molecule type" value="Genomic_DNA"/>
</dbReference>
<reference evidence="3 4" key="1">
    <citation type="submission" date="2024-11" db="EMBL/GenBank/DDBJ databases">
        <authorList>
            <person name="Kaparullina E.N."/>
            <person name="Delegan Y.A."/>
            <person name="Doronina N.V."/>
        </authorList>
    </citation>
    <scope>NUCLEOTIDE SEQUENCE [LARGE SCALE GENOMIC DNA]</scope>
    <source>
        <strain evidence="3 4">7sh_L</strain>
    </source>
</reference>
<gene>
    <name evidence="3" type="ORF">ACIKP9_06110</name>
</gene>
<dbReference type="Proteomes" id="UP001617669">
    <property type="component" value="Unassembled WGS sequence"/>
</dbReference>
<feature type="region of interest" description="Disordered" evidence="1">
    <location>
        <begin position="333"/>
        <end position="352"/>
    </location>
</feature>
<organism evidence="3 4">
    <name type="scientific">Methylobacillus methanolivorans</name>
    <dbReference type="NCBI Taxonomy" id="1848927"/>
    <lineage>
        <taxon>Bacteria</taxon>
        <taxon>Pseudomonadati</taxon>
        <taxon>Pseudomonadota</taxon>
        <taxon>Betaproteobacteria</taxon>
        <taxon>Nitrosomonadales</taxon>
        <taxon>Methylophilaceae</taxon>
        <taxon>Methylobacillus</taxon>
    </lineage>
</organism>
<feature type="compositionally biased region" description="Pro residues" evidence="1">
    <location>
        <begin position="142"/>
        <end position="169"/>
    </location>
</feature>
<feature type="compositionally biased region" description="Pro residues" evidence="1">
    <location>
        <begin position="104"/>
        <end position="116"/>
    </location>
</feature>
<keyword evidence="2" id="KW-0812">Transmembrane</keyword>
<evidence type="ECO:0000256" key="2">
    <source>
        <dbReference type="SAM" id="Phobius"/>
    </source>
</evidence>
<evidence type="ECO:0000313" key="4">
    <source>
        <dbReference type="Proteomes" id="UP001617669"/>
    </source>
</evidence>
<comment type="caution">
    <text evidence="3">The sequence shown here is derived from an EMBL/GenBank/DDBJ whole genome shotgun (WGS) entry which is preliminary data.</text>
</comment>
<feature type="region of interest" description="Disordered" evidence="1">
    <location>
        <begin position="199"/>
        <end position="221"/>
    </location>
</feature>
<protein>
    <submittedName>
        <fullName evidence="3">Uncharacterized protein</fullName>
    </submittedName>
</protein>
<sequence>MAAPRLFRHITAWIASHFGKAPSQPGTANLPWEIPADHEQFIEFRISRRTLYALIFSLILHLILFFGFIMPTMDQGEEADKEGGQKELVVSLAQPEKKPQQEMAPPPASAPPPPVAKPSKTPKQPRQSSKQPKVITGKDKPVPQPVEKPTPAPAPTPVPTPTRPQPPDPSQYSDMASYMNAMREYRSSTDSNYAAMMENQRAQRESGNRSLSEEQKRDETIKKNLSSGASGVFRILSMSNYTSTFEFRGWINDFSTAKREVFQIEAKAGEDIQRATVRKMIELIRRHYSGDFNWESRQLGRVVVLSARMEDSAGLEDFLIKEFFGDGDMRYLDMQRRRPPGQPPGPPRYPVP</sequence>
<feature type="compositionally biased region" description="Pro residues" evidence="1">
    <location>
        <begin position="340"/>
        <end position="352"/>
    </location>
</feature>
<proteinExistence type="predicted"/>
<feature type="transmembrane region" description="Helical" evidence="2">
    <location>
        <begin position="51"/>
        <end position="70"/>
    </location>
</feature>
<evidence type="ECO:0000313" key="3">
    <source>
        <dbReference type="EMBL" id="MFJ5445799.1"/>
    </source>
</evidence>
<name>A0ABW8GK89_9PROT</name>
<evidence type="ECO:0000256" key="1">
    <source>
        <dbReference type="SAM" id="MobiDB-lite"/>
    </source>
</evidence>
<keyword evidence="2" id="KW-0472">Membrane</keyword>